<evidence type="ECO:0000313" key="1">
    <source>
        <dbReference type="EMBL" id="MPN10673.1"/>
    </source>
</evidence>
<proteinExistence type="predicted"/>
<dbReference type="AlphaFoldDB" id="A0A645FE57"/>
<name>A0A645FE57_9ZZZZ</name>
<sequence length="54" mass="6168">MVHAKAVLLVNHQQSQRFVSHILCEQRMGADDHVDSPLGKRLFDLFPLLWGLEA</sequence>
<organism evidence="1">
    <name type="scientific">bioreactor metagenome</name>
    <dbReference type="NCBI Taxonomy" id="1076179"/>
    <lineage>
        <taxon>unclassified sequences</taxon>
        <taxon>metagenomes</taxon>
        <taxon>ecological metagenomes</taxon>
    </lineage>
</organism>
<gene>
    <name evidence="1" type="ORF">SDC9_157970</name>
</gene>
<comment type="caution">
    <text evidence="1">The sequence shown here is derived from an EMBL/GenBank/DDBJ whole genome shotgun (WGS) entry which is preliminary data.</text>
</comment>
<dbReference type="EMBL" id="VSSQ01056835">
    <property type="protein sequence ID" value="MPN10673.1"/>
    <property type="molecule type" value="Genomic_DNA"/>
</dbReference>
<reference evidence="1" key="1">
    <citation type="submission" date="2019-08" db="EMBL/GenBank/DDBJ databases">
        <authorList>
            <person name="Kucharzyk K."/>
            <person name="Murdoch R.W."/>
            <person name="Higgins S."/>
            <person name="Loffler F."/>
        </authorList>
    </citation>
    <scope>NUCLEOTIDE SEQUENCE</scope>
</reference>
<protein>
    <submittedName>
        <fullName evidence="1">Uncharacterized protein</fullName>
    </submittedName>
</protein>
<accession>A0A645FE57</accession>